<dbReference type="AlphaFoldDB" id="A0A9P1DDU7"/>
<proteinExistence type="predicted"/>
<accession>A0A9P1DDU7</accession>
<sequence length="79" mass="9008">MDWYENLQDTQGDTLGLIPKHQGVKGQLAAVDHGMKIPKANRWNLQRPTMPQEPMRPQTRTPTRTRMEIQMHSDDVAGG</sequence>
<reference evidence="2" key="1">
    <citation type="submission" date="2022-10" db="EMBL/GenBank/DDBJ databases">
        <authorList>
            <person name="Chen Y."/>
            <person name="Dougan E. K."/>
            <person name="Chan C."/>
            <person name="Rhodes N."/>
            <person name="Thang M."/>
        </authorList>
    </citation>
    <scope>NUCLEOTIDE SEQUENCE</scope>
</reference>
<evidence type="ECO:0000313" key="2">
    <source>
        <dbReference type="EMBL" id="CAI4007755.1"/>
    </source>
</evidence>
<dbReference type="EMBL" id="CAMXCT020004113">
    <property type="protein sequence ID" value="CAL1161130.1"/>
    <property type="molecule type" value="Genomic_DNA"/>
</dbReference>
<comment type="caution">
    <text evidence="2">The sequence shown here is derived from an EMBL/GenBank/DDBJ whole genome shotgun (WGS) entry which is preliminary data.</text>
</comment>
<dbReference type="EMBL" id="CAMXCT010004113">
    <property type="protein sequence ID" value="CAI4007755.1"/>
    <property type="molecule type" value="Genomic_DNA"/>
</dbReference>
<name>A0A9P1DDU7_9DINO</name>
<feature type="region of interest" description="Disordered" evidence="1">
    <location>
        <begin position="46"/>
        <end position="79"/>
    </location>
</feature>
<dbReference type="Proteomes" id="UP001152797">
    <property type="component" value="Unassembled WGS sequence"/>
</dbReference>
<feature type="compositionally biased region" description="Basic and acidic residues" evidence="1">
    <location>
        <begin position="65"/>
        <end position="79"/>
    </location>
</feature>
<organism evidence="2">
    <name type="scientific">Cladocopium goreaui</name>
    <dbReference type="NCBI Taxonomy" id="2562237"/>
    <lineage>
        <taxon>Eukaryota</taxon>
        <taxon>Sar</taxon>
        <taxon>Alveolata</taxon>
        <taxon>Dinophyceae</taxon>
        <taxon>Suessiales</taxon>
        <taxon>Symbiodiniaceae</taxon>
        <taxon>Cladocopium</taxon>
    </lineage>
</organism>
<protein>
    <submittedName>
        <fullName evidence="3">Myomesin 3</fullName>
    </submittedName>
</protein>
<evidence type="ECO:0000256" key="1">
    <source>
        <dbReference type="SAM" id="MobiDB-lite"/>
    </source>
</evidence>
<keyword evidence="4" id="KW-1185">Reference proteome</keyword>
<gene>
    <name evidence="2" type="ORF">C1SCF055_LOCUS33282</name>
</gene>
<evidence type="ECO:0000313" key="4">
    <source>
        <dbReference type="Proteomes" id="UP001152797"/>
    </source>
</evidence>
<dbReference type="EMBL" id="CAMXCT030004113">
    <property type="protein sequence ID" value="CAL4795067.1"/>
    <property type="molecule type" value="Genomic_DNA"/>
</dbReference>
<feature type="compositionally biased region" description="Low complexity" evidence="1">
    <location>
        <begin position="52"/>
        <end position="64"/>
    </location>
</feature>
<reference evidence="3 4" key="2">
    <citation type="submission" date="2024-05" db="EMBL/GenBank/DDBJ databases">
        <authorList>
            <person name="Chen Y."/>
            <person name="Shah S."/>
            <person name="Dougan E. K."/>
            <person name="Thang M."/>
            <person name="Chan C."/>
        </authorList>
    </citation>
    <scope>NUCLEOTIDE SEQUENCE [LARGE SCALE GENOMIC DNA]</scope>
</reference>
<evidence type="ECO:0000313" key="3">
    <source>
        <dbReference type="EMBL" id="CAL4795067.1"/>
    </source>
</evidence>